<keyword evidence="2" id="KW-1185">Reference proteome</keyword>
<reference evidence="1 2" key="1">
    <citation type="submission" date="2022-04" db="EMBL/GenBank/DDBJ databases">
        <title>Positive selection, recombination, and allopatry shape intraspecific diversity of widespread and dominant cyanobacteria.</title>
        <authorList>
            <person name="Wei J."/>
            <person name="Shu W."/>
            <person name="Hu C."/>
        </authorList>
    </citation>
    <scope>NUCLEOTIDE SEQUENCE [LARGE SCALE GENOMIC DNA]</scope>
    <source>
        <strain evidence="1 2">GB2-A5</strain>
    </source>
</reference>
<protein>
    <submittedName>
        <fullName evidence="1">IS630 family transposase</fullName>
    </submittedName>
</protein>
<name>A0ABV0JQT0_9CYAN</name>
<gene>
    <name evidence="1" type="ORF">NDI37_15270</name>
</gene>
<organism evidence="1 2">
    <name type="scientific">Funiculus sociatus GB2-A5</name>
    <dbReference type="NCBI Taxonomy" id="2933946"/>
    <lineage>
        <taxon>Bacteria</taxon>
        <taxon>Bacillati</taxon>
        <taxon>Cyanobacteriota</taxon>
        <taxon>Cyanophyceae</taxon>
        <taxon>Coleofasciculales</taxon>
        <taxon>Coleofasciculaceae</taxon>
        <taxon>Funiculus</taxon>
    </lineage>
</organism>
<accession>A0ABV0JQT0</accession>
<dbReference type="Proteomes" id="UP001442494">
    <property type="component" value="Unassembled WGS sequence"/>
</dbReference>
<sequence length="53" mass="6169">MIFLREVNSLSAKLVGRIYHQSRHHQVRQRAHCIILANQGVKVEELTKVFQVS</sequence>
<comment type="caution">
    <text evidence="1">The sequence shown here is derived from an EMBL/GenBank/DDBJ whole genome shotgun (WGS) entry which is preliminary data.</text>
</comment>
<feature type="non-terminal residue" evidence="1">
    <location>
        <position position="53"/>
    </location>
</feature>
<evidence type="ECO:0000313" key="1">
    <source>
        <dbReference type="EMBL" id="MEP0865829.1"/>
    </source>
</evidence>
<proteinExistence type="predicted"/>
<dbReference type="EMBL" id="JAMPKK010000032">
    <property type="protein sequence ID" value="MEP0865829.1"/>
    <property type="molecule type" value="Genomic_DNA"/>
</dbReference>
<evidence type="ECO:0000313" key="2">
    <source>
        <dbReference type="Proteomes" id="UP001442494"/>
    </source>
</evidence>